<keyword evidence="3" id="KW-1185">Reference proteome</keyword>
<keyword evidence="1" id="KW-0812">Transmembrane</keyword>
<dbReference type="EMBL" id="FUWH01000002">
    <property type="protein sequence ID" value="SJZ47710.1"/>
    <property type="molecule type" value="Genomic_DNA"/>
</dbReference>
<proteinExistence type="predicted"/>
<gene>
    <name evidence="2" type="ORF">SAMN04488132_102207</name>
</gene>
<feature type="transmembrane region" description="Helical" evidence="1">
    <location>
        <begin position="28"/>
        <end position="51"/>
    </location>
</feature>
<dbReference type="OrthoDB" id="1467737at2"/>
<dbReference type="RefSeq" id="WP_078830172.1">
    <property type="nucleotide sequence ID" value="NZ_FUWH01000002.1"/>
</dbReference>
<evidence type="ECO:0000313" key="3">
    <source>
        <dbReference type="Proteomes" id="UP000190888"/>
    </source>
</evidence>
<evidence type="ECO:0000256" key="1">
    <source>
        <dbReference type="SAM" id="Phobius"/>
    </source>
</evidence>
<dbReference type="Proteomes" id="UP000190888">
    <property type="component" value="Unassembled WGS sequence"/>
</dbReference>
<keyword evidence="1" id="KW-0472">Membrane</keyword>
<sequence>MTLKIVTVAALATFEVYAAIPAGFAFELSPWIIFLASVTGGLVGVYVAAFLGDKIKKFIARYRKPKPKEEKPPTGLIYRIWDKYGTIGLGFIGTMTVGAPVSIGVGVGFNVPLKKLLVWCCLGVVVRCALFTTLGHYGMKLL</sequence>
<dbReference type="Pfam" id="PF06695">
    <property type="entry name" value="Sm_multidrug_ex"/>
    <property type="match status" value="1"/>
</dbReference>
<feature type="transmembrane region" description="Helical" evidence="1">
    <location>
        <begin position="116"/>
        <end position="137"/>
    </location>
</feature>
<protein>
    <submittedName>
        <fullName evidence="2">Putative small multi-drug export protein</fullName>
    </submittedName>
</protein>
<reference evidence="2 3" key="1">
    <citation type="submission" date="2017-02" db="EMBL/GenBank/DDBJ databases">
        <authorList>
            <person name="Peterson S.W."/>
        </authorList>
    </citation>
    <scope>NUCLEOTIDE SEQUENCE [LARGE SCALE GENOMIC DNA]</scope>
    <source>
        <strain evidence="2 3">DSM 22335</strain>
    </source>
</reference>
<name>A0A1T4KZH3_9BACT</name>
<dbReference type="AlphaFoldDB" id="A0A1T4KZH3"/>
<evidence type="ECO:0000313" key="2">
    <source>
        <dbReference type="EMBL" id="SJZ47710.1"/>
    </source>
</evidence>
<keyword evidence="1" id="KW-1133">Transmembrane helix</keyword>
<organism evidence="2 3">
    <name type="scientific">Sediminibacterium ginsengisoli</name>
    <dbReference type="NCBI Taxonomy" id="413434"/>
    <lineage>
        <taxon>Bacteria</taxon>
        <taxon>Pseudomonadati</taxon>
        <taxon>Bacteroidota</taxon>
        <taxon>Chitinophagia</taxon>
        <taxon>Chitinophagales</taxon>
        <taxon>Chitinophagaceae</taxon>
        <taxon>Sediminibacterium</taxon>
    </lineage>
</organism>
<accession>A0A1T4KZH3</accession>
<feature type="transmembrane region" description="Helical" evidence="1">
    <location>
        <begin position="87"/>
        <end position="110"/>
    </location>
</feature>
<dbReference type="InterPro" id="IPR009577">
    <property type="entry name" value="Sm_multidrug_ex"/>
</dbReference>